<organism evidence="3 4">
    <name type="scientific">Solanum verrucosum</name>
    <dbReference type="NCBI Taxonomy" id="315347"/>
    <lineage>
        <taxon>Eukaryota</taxon>
        <taxon>Viridiplantae</taxon>
        <taxon>Streptophyta</taxon>
        <taxon>Embryophyta</taxon>
        <taxon>Tracheophyta</taxon>
        <taxon>Spermatophyta</taxon>
        <taxon>Magnoliopsida</taxon>
        <taxon>eudicotyledons</taxon>
        <taxon>Gunneridae</taxon>
        <taxon>Pentapetalae</taxon>
        <taxon>asterids</taxon>
        <taxon>lamiids</taxon>
        <taxon>Solanales</taxon>
        <taxon>Solanaceae</taxon>
        <taxon>Solanoideae</taxon>
        <taxon>Solaneae</taxon>
        <taxon>Solanum</taxon>
    </lineage>
</organism>
<feature type="compositionally biased region" description="Basic and acidic residues" evidence="1">
    <location>
        <begin position="231"/>
        <end position="245"/>
    </location>
</feature>
<feature type="region of interest" description="Disordered" evidence="1">
    <location>
        <begin position="222"/>
        <end position="245"/>
    </location>
</feature>
<evidence type="ECO:0000313" key="4">
    <source>
        <dbReference type="Proteomes" id="UP001234989"/>
    </source>
</evidence>
<dbReference type="InterPro" id="IPR025558">
    <property type="entry name" value="DUF4283"/>
</dbReference>
<reference evidence="3" key="1">
    <citation type="submission" date="2023-08" db="EMBL/GenBank/DDBJ databases">
        <title>A de novo genome assembly of Solanum verrucosum Schlechtendal, a Mexican diploid species geographically isolated from the other diploid A-genome species in potato relatives.</title>
        <authorList>
            <person name="Hosaka K."/>
        </authorList>
    </citation>
    <scope>NUCLEOTIDE SEQUENCE</scope>
    <source>
        <tissue evidence="3">Young leaves</tissue>
    </source>
</reference>
<dbReference type="Pfam" id="PF14111">
    <property type="entry name" value="DUF4283"/>
    <property type="match status" value="1"/>
</dbReference>
<dbReference type="PANTHER" id="PTHR33233">
    <property type="entry name" value="ENDONUCLEASE/EXONUCLEASE/PHOSPHATASE"/>
    <property type="match status" value="1"/>
</dbReference>
<keyword evidence="4" id="KW-1185">Reference proteome</keyword>
<dbReference type="PANTHER" id="PTHR33233:SF14">
    <property type="entry name" value="ENDONUCLEASE_EXONUCLEASE_PHOSPHATASE"/>
    <property type="match status" value="1"/>
</dbReference>
<dbReference type="EMBL" id="CP133620">
    <property type="protein sequence ID" value="WMV45432.1"/>
    <property type="molecule type" value="Genomic_DNA"/>
</dbReference>
<accession>A0AAF0UG92</accession>
<evidence type="ECO:0000313" key="3">
    <source>
        <dbReference type="EMBL" id="WMV45432.1"/>
    </source>
</evidence>
<evidence type="ECO:0000259" key="2">
    <source>
        <dbReference type="Pfam" id="PF14111"/>
    </source>
</evidence>
<feature type="domain" description="DUF4283" evidence="2">
    <location>
        <begin position="28"/>
        <end position="112"/>
    </location>
</feature>
<name>A0AAF0UG92_SOLVR</name>
<dbReference type="AlphaFoldDB" id="A0AAF0UG92"/>
<gene>
    <name evidence="3" type="ORF">MTR67_038817</name>
</gene>
<evidence type="ECO:0000256" key="1">
    <source>
        <dbReference type="SAM" id="MobiDB-lite"/>
    </source>
</evidence>
<proteinExistence type="predicted"/>
<dbReference type="Proteomes" id="UP001234989">
    <property type="component" value="Chromosome 9"/>
</dbReference>
<protein>
    <recommendedName>
        <fullName evidence="2">DUF4283 domain-containing protein</fullName>
    </recommendedName>
</protein>
<sequence length="271" mass="31363">MNLNYIPPVIVDGEKIMEILPEDVAQDDEKWAPSLVVYVVGTTPSIGAMERFIMGQGKFSTKPIILYHIDGYFVVRFANEEERDMVLCSGPHHFLRRPVIMKPWVPKFNFKEEILTTIPLWVKLPNLPLNCWNSVVLSKIGSSVGKPLYDDECTTQTSRISFARILVEVDLTRPLEKVIKIQDPKGKIVEQKVWYEWKPIFCQKCLQVGHACVDKQAAPTQIQKKSQGQGQRKEWIPTTSKAHESRLRITHRKNQIMRRMKQHRNKENGKM</sequence>